<feature type="domain" description="HTH tetR-type" evidence="5">
    <location>
        <begin position="1"/>
        <end position="61"/>
    </location>
</feature>
<sequence length="189" mass="22261">MSKRDDILSTALRLFNEHGYQAVGVDTIRDEANVSKMTLYNHFKNKDKLVEEVLKLRHQHFKDSLEASLDSITGAKEKLREVFNWHTRWFFSPDFFGCMFIRAMGEYHNAEGMVLISQEHKQWIAHLLEDIFHEIKVDEPASVARFFQTTLDGMIINASIFHTFERTNEVWQILCRYIGLPYEPLQPPR</sequence>
<dbReference type="EMBL" id="NTFI01000001">
    <property type="protein sequence ID" value="PHQ27160.1"/>
    <property type="molecule type" value="Genomic_DNA"/>
</dbReference>
<dbReference type="Pfam" id="PF00440">
    <property type="entry name" value="TetR_N"/>
    <property type="match status" value="1"/>
</dbReference>
<dbReference type="Proteomes" id="UP000229044">
    <property type="component" value="Unassembled WGS sequence"/>
</dbReference>
<gene>
    <name evidence="6" type="ORF">CLH62_06175</name>
</gene>
<keyword evidence="7" id="KW-1185">Reference proteome</keyword>
<dbReference type="GO" id="GO:0003677">
    <property type="term" value="F:DNA binding"/>
    <property type="evidence" value="ECO:0007669"/>
    <property type="project" value="UniProtKB-UniRule"/>
</dbReference>
<evidence type="ECO:0000256" key="1">
    <source>
        <dbReference type="ARBA" id="ARBA00023015"/>
    </source>
</evidence>
<dbReference type="OrthoDB" id="116240at2"/>
<dbReference type="PANTHER" id="PTHR47506:SF1">
    <property type="entry name" value="HTH-TYPE TRANSCRIPTIONAL REGULATOR YJDC"/>
    <property type="match status" value="1"/>
</dbReference>
<dbReference type="InterPro" id="IPR036271">
    <property type="entry name" value="Tet_transcr_reg_TetR-rel_C_sf"/>
</dbReference>
<protein>
    <submittedName>
        <fullName evidence="6">TetR family transcriptional regulator</fullName>
    </submittedName>
</protein>
<keyword evidence="1" id="KW-0805">Transcription regulation</keyword>
<feature type="DNA-binding region" description="H-T-H motif" evidence="4">
    <location>
        <begin position="24"/>
        <end position="43"/>
    </location>
</feature>
<dbReference type="SUPFAM" id="SSF46689">
    <property type="entry name" value="Homeodomain-like"/>
    <property type="match status" value="1"/>
</dbReference>
<accession>A0A2G1VKP3</accession>
<dbReference type="InterPro" id="IPR009057">
    <property type="entry name" value="Homeodomain-like_sf"/>
</dbReference>
<evidence type="ECO:0000256" key="4">
    <source>
        <dbReference type="PROSITE-ProRule" id="PRU00335"/>
    </source>
</evidence>
<dbReference type="Gene3D" id="1.10.357.10">
    <property type="entry name" value="Tetracycline Repressor, domain 2"/>
    <property type="match status" value="1"/>
</dbReference>
<dbReference type="SUPFAM" id="SSF48498">
    <property type="entry name" value="Tetracyclin repressor-like, C-terminal domain"/>
    <property type="match status" value="1"/>
</dbReference>
<reference evidence="6 7" key="1">
    <citation type="submission" date="2017-09" db="EMBL/GenBank/DDBJ databases">
        <title>The draft genome sequences of Marinobacter guineae M3B.</title>
        <authorList>
            <person name="Cao J."/>
        </authorList>
    </citation>
    <scope>NUCLEOTIDE SEQUENCE [LARGE SCALE GENOMIC DNA]</scope>
    <source>
        <strain evidence="6 7">M3B</strain>
    </source>
</reference>
<evidence type="ECO:0000313" key="7">
    <source>
        <dbReference type="Proteomes" id="UP000229044"/>
    </source>
</evidence>
<evidence type="ECO:0000259" key="5">
    <source>
        <dbReference type="PROSITE" id="PS50977"/>
    </source>
</evidence>
<dbReference type="AlphaFoldDB" id="A0A2G1VKP3"/>
<comment type="caution">
    <text evidence="6">The sequence shown here is derived from an EMBL/GenBank/DDBJ whole genome shotgun (WGS) entry which is preliminary data.</text>
</comment>
<dbReference type="PANTHER" id="PTHR47506">
    <property type="entry name" value="TRANSCRIPTIONAL REGULATORY PROTEIN"/>
    <property type="match status" value="1"/>
</dbReference>
<evidence type="ECO:0000256" key="2">
    <source>
        <dbReference type="ARBA" id="ARBA00023125"/>
    </source>
</evidence>
<organism evidence="6 7">
    <name type="scientific">Marinobacter guineae</name>
    <dbReference type="NCBI Taxonomy" id="432303"/>
    <lineage>
        <taxon>Bacteria</taxon>
        <taxon>Pseudomonadati</taxon>
        <taxon>Pseudomonadota</taxon>
        <taxon>Gammaproteobacteria</taxon>
        <taxon>Pseudomonadales</taxon>
        <taxon>Marinobacteraceae</taxon>
        <taxon>Marinobacter</taxon>
    </lineage>
</organism>
<dbReference type="PRINTS" id="PR00455">
    <property type="entry name" value="HTHTETR"/>
</dbReference>
<dbReference type="InterPro" id="IPR001647">
    <property type="entry name" value="HTH_TetR"/>
</dbReference>
<dbReference type="PROSITE" id="PS50977">
    <property type="entry name" value="HTH_TETR_2"/>
    <property type="match status" value="1"/>
</dbReference>
<keyword evidence="2 4" id="KW-0238">DNA-binding</keyword>
<evidence type="ECO:0000256" key="3">
    <source>
        <dbReference type="ARBA" id="ARBA00023163"/>
    </source>
</evidence>
<evidence type="ECO:0000313" key="6">
    <source>
        <dbReference type="EMBL" id="PHQ27160.1"/>
    </source>
</evidence>
<keyword evidence="3" id="KW-0804">Transcription</keyword>
<proteinExistence type="predicted"/>
<name>A0A2G1VKP3_9GAMM</name>
<dbReference type="RefSeq" id="WP_099617229.1">
    <property type="nucleotide sequence ID" value="NZ_KZ319339.1"/>
</dbReference>